<dbReference type="SUPFAM" id="SSF48239">
    <property type="entry name" value="Terpenoid cyclases/Protein prenyltransferases"/>
    <property type="match status" value="2"/>
</dbReference>
<evidence type="ECO:0000256" key="2">
    <source>
        <dbReference type="ARBA" id="ARBA00009755"/>
    </source>
</evidence>
<evidence type="ECO:0000256" key="3">
    <source>
        <dbReference type="ARBA" id="ARBA00022737"/>
    </source>
</evidence>
<dbReference type="Pfam" id="PF13249">
    <property type="entry name" value="SQHop_cyclase_N"/>
    <property type="match status" value="1"/>
</dbReference>
<dbReference type="GO" id="GO:0005811">
    <property type="term" value="C:lipid droplet"/>
    <property type="evidence" value="ECO:0007669"/>
    <property type="project" value="InterPro"/>
</dbReference>
<dbReference type="Proteomes" id="UP000287547">
    <property type="component" value="Unassembled WGS sequence"/>
</dbReference>
<dbReference type="EMBL" id="QHKI01000090">
    <property type="protein sequence ID" value="RSM65022.1"/>
    <property type="molecule type" value="Genomic_DNA"/>
</dbReference>
<dbReference type="Gene3D" id="1.50.10.20">
    <property type="match status" value="2"/>
</dbReference>
<gene>
    <name evidence="6" type="ORF">DMH04_50170</name>
</gene>
<reference evidence="6 7" key="1">
    <citation type="submission" date="2018-05" db="EMBL/GenBank/DDBJ databases">
        <title>Evolution of GPA BGCs.</title>
        <authorList>
            <person name="Waglechner N."/>
            <person name="Wright G.D."/>
        </authorList>
    </citation>
    <scope>NUCLEOTIDE SEQUENCE [LARGE SCALE GENOMIC DNA]</scope>
    <source>
        <strain evidence="6 7">A82846</strain>
    </source>
</reference>
<sequence length="601" mass="64807">MPRWRKRVTMSLDPILPPGELDHALAHTVEALFALQRSDGSWEGRLSASPGATADVLIAMHLADPHACQDLIRRGLDFLLRTQSADGGWGDDVDTEPTLNGTALSVAALALIAPDEAAEQIRRGWAKVEEFGGTAAIRDVEQCSLTVLVHFYLVLAGLMNDEGLLRCPIELALLPAPLRRKLTFAMPTALSWGLMCAALMPGGRIRTVLNKAATPKAIEYLAGLMGFEGPDGGFVESPMMSANVCIGLTIARQRPDIVRHCLNYFRATIKPEGGWAVTRDLEVDATNFITTGLQHAGLGDDARVTKAVEWIRSAQRDEEFIWTGAPSGGWGWGLPSGWPNSGNTGDAVIALAGDGAGIEDNQVRHGTEWLLRQQNYDGSWSCFAQVGRIATMDPSFAMVGKARSPKVLYGPCAVMSAEAFSALALSGRCRADDEPLRKAYAWFAKVQRADGAIENKWYLGQVCGTGSVLRALGDAGLGDSTVARRCVSWLRLNQNDDGGWGDALGRGHSTVEETAMALLGLCAAGVTAYAPTLARGARWLVDNRGADGLWQSSLLGVYFLELLYRHDHTANGYALQALARYRSSTGTRPDTFDQPRWAVTS</sequence>
<dbReference type="InterPro" id="IPR032696">
    <property type="entry name" value="SQ_cyclase_C"/>
</dbReference>
<evidence type="ECO:0000256" key="1">
    <source>
        <dbReference type="ARBA" id="ARBA00004999"/>
    </source>
</evidence>
<comment type="pathway">
    <text evidence="1">Secondary metabolite biosynthesis; hopanoid biosynthesis.</text>
</comment>
<dbReference type="InterPro" id="IPR008930">
    <property type="entry name" value="Terpenoid_cyclase/PrenylTrfase"/>
</dbReference>
<name>A0A428YBZ8_KIBAR</name>
<evidence type="ECO:0000313" key="6">
    <source>
        <dbReference type="EMBL" id="RSM65022.1"/>
    </source>
</evidence>
<comment type="similarity">
    <text evidence="2">Belongs to the terpene cyclase/mutase family.</text>
</comment>
<keyword evidence="3" id="KW-0677">Repeat</keyword>
<dbReference type="AlphaFoldDB" id="A0A428YBZ8"/>
<dbReference type="Pfam" id="PF13243">
    <property type="entry name" value="SQHop_cyclase_C"/>
    <property type="match status" value="1"/>
</dbReference>
<dbReference type="PANTHER" id="PTHR11764:SF20">
    <property type="entry name" value="LANOSTEROL SYNTHASE"/>
    <property type="match status" value="1"/>
</dbReference>
<dbReference type="InterPro" id="IPR018333">
    <property type="entry name" value="Squalene_cyclase"/>
</dbReference>
<dbReference type="GO" id="GO:0016104">
    <property type="term" value="P:triterpenoid biosynthetic process"/>
    <property type="evidence" value="ECO:0007669"/>
    <property type="project" value="InterPro"/>
</dbReference>
<proteinExistence type="inferred from homology"/>
<protein>
    <recommendedName>
        <fullName evidence="8">Squalene--hopene cyclase</fullName>
    </recommendedName>
</protein>
<evidence type="ECO:0000313" key="7">
    <source>
        <dbReference type="Proteomes" id="UP000287547"/>
    </source>
</evidence>
<evidence type="ECO:0000259" key="4">
    <source>
        <dbReference type="Pfam" id="PF13243"/>
    </source>
</evidence>
<dbReference type="PANTHER" id="PTHR11764">
    <property type="entry name" value="TERPENE CYCLASE/MUTASE FAMILY MEMBER"/>
    <property type="match status" value="1"/>
</dbReference>
<organism evidence="6 7">
    <name type="scientific">Kibdelosporangium aridum</name>
    <dbReference type="NCBI Taxonomy" id="2030"/>
    <lineage>
        <taxon>Bacteria</taxon>
        <taxon>Bacillati</taxon>
        <taxon>Actinomycetota</taxon>
        <taxon>Actinomycetes</taxon>
        <taxon>Pseudonocardiales</taxon>
        <taxon>Pseudonocardiaceae</taxon>
        <taxon>Kibdelosporangium</taxon>
    </lineage>
</organism>
<dbReference type="InterPro" id="IPR032697">
    <property type="entry name" value="SQ_cyclase_N"/>
</dbReference>
<dbReference type="UniPathway" id="UPA00337"/>
<evidence type="ECO:0008006" key="8">
    <source>
        <dbReference type="Google" id="ProtNLM"/>
    </source>
</evidence>
<feature type="domain" description="Squalene cyclase C-terminal" evidence="4">
    <location>
        <begin position="407"/>
        <end position="582"/>
    </location>
</feature>
<comment type="caution">
    <text evidence="6">The sequence shown here is derived from an EMBL/GenBank/DDBJ whole genome shotgun (WGS) entry which is preliminary data.</text>
</comment>
<dbReference type="GO" id="GO:0016866">
    <property type="term" value="F:intramolecular transferase activity"/>
    <property type="evidence" value="ECO:0007669"/>
    <property type="project" value="InterPro"/>
</dbReference>
<accession>A0A428YBZ8</accession>
<evidence type="ECO:0000259" key="5">
    <source>
        <dbReference type="Pfam" id="PF13249"/>
    </source>
</evidence>
<feature type="domain" description="Squalene cyclase N-terminal" evidence="5">
    <location>
        <begin position="26"/>
        <end position="176"/>
    </location>
</feature>
<dbReference type="OrthoDB" id="9758578at2"/>